<dbReference type="AlphaFoldDB" id="A0A8J9TEV6"/>
<evidence type="ECO:0000313" key="1">
    <source>
        <dbReference type="EMBL" id="CAG9292226.1"/>
    </source>
</evidence>
<proteinExistence type="predicted"/>
<accession>A0A8J9TEV6</accession>
<reference evidence="1" key="1">
    <citation type="submission" date="2022-02" db="EMBL/GenBank/DDBJ databases">
        <authorList>
            <person name="Giguere J D."/>
        </authorList>
    </citation>
    <scope>NUCLEOTIDE SEQUENCE</scope>
    <source>
        <strain evidence="1">CCAP 1055/1</strain>
    </source>
</reference>
<name>A0A8J9TEV6_PHATR</name>
<protein>
    <submittedName>
        <fullName evidence="1">Uncharacterized protein</fullName>
    </submittedName>
</protein>
<gene>
    <name evidence="1" type="ORF">PTTT1_LOCUS48786</name>
</gene>
<dbReference type="EMBL" id="OU594947">
    <property type="protein sequence ID" value="CAG9292226.1"/>
    <property type="molecule type" value="Genomic_DNA"/>
</dbReference>
<organism evidence="1">
    <name type="scientific">Phaeodactylum tricornutum</name>
    <name type="common">Diatom</name>
    <dbReference type="NCBI Taxonomy" id="2850"/>
    <lineage>
        <taxon>Eukaryota</taxon>
        <taxon>Sar</taxon>
        <taxon>Stramenopiles</taxon>
        <taxon>Ochrophyta</taxon>
        <taxon>Bacillariophyta</taxon>
        <taxon>Bacillariophyceae</taxon>
        <taxon>Bacillariophycidae</taxon>
        <taxon>Naviculales</taxon>
        <taxon>Phaeodactylaceae</taxon>
        <taxon>Phaeodactylum</taxon>
    </lineage>
</organism>
<sequence>MCFQTVGLVGNKDQVPSHSDVFAGRKRKLRFDDHTAEGWCDRNSKRRAFESSPLSVNLTEEEKESRWITAGEKECIRQNANAEAQECRIQDNRLRLGGQVQFASSTIYSSVYNIVQNANLKDSDDVFSVLNPELLTFLAFSETRGLEDRTVPHLALERRLIRKDAIRQVLQAQQACKGDTDLIGKVAAFCSRPARKFAEALGVADATAAMMEYHSNNRILTKPVKEKSCNTEADCTSFGRVPKEMHTLLEVNQSG</sequence>
<dbReference type="Proteomes" id="UP000836788">
    <property type="component" value="Chromosome 6"/>
</dbReference>